<evidence type="ECO:0000313" key="1">
    <source>
        <dbReference type="EMBL" id="OKH29885.1"/>
    </source>
</evidence>
<proteinExistence type="predicted"/>
<dbReference type="STRING" id="454136.NIES2119_18150"/>
<sequence length="67" mass="7457">MTGKKKVLISFEGQQHPVDEDIANDDNELRKLLTTYYPDCANADIIRKPGELITIAKRNGSKGAIKL</sequence>
<dbReference type="EMBL" id="MRCE01000078">
    <property type="protein sequence ID" value="OKH29885.1"/>
    <property type="molecule type" value="Genomic_DNA"/>
</dbReference>
<evidence type="ECO:0000313" key="2">
    <source>
        <dbReference type="EMBL" id="OKH36223.1"/>
    </source>
</evidence>
<dbReference type="RefSeq" id="WP_073594904.1">
    <property type="nucleotide sequence ID" value="NZ_MRCE01000017.1"/>
</dbReference>
<dbReference type="OrthoDB" id="464394at2"/>
<dbReference type="Proteomes" id="UP000185860">
    <property type="component" value="Unassembled WGS sequence"/>
</dbReference>
<name>A0A1U7IGM0_9CYAN</name>
<accession>A0A1U7IGM0</accession>
<dbReference type="AlphaFoldDB" id="A0A1U7IGM0"/>
<comment type="caution">
    <text evidence="2">The sequence shown here is derived from an EMBL/GenBank/DDBJ whole genome shotgun (WGS) entry which is preliminary data.</text>
</comment>
<evidence type="ECO:0000313" key="3">
    <source>
        <dbReference type="Proteomes" id="UP000185860"/>
    </source>
</evidence>
<dbReference type="EMBL" id="MRCE01000017">
    <property type="protein sequence ID" value="OKH36223.1"/>
    <property type="molecule type" value="Genomic_DNA"/>
</dbReference>
<reference evidence="2 3" key="1">
    <citation type="submission" date="2016-11" db="EMBL/GenBank/DDBJ databases">
        <title>Draft Genome Sequences of Nine Cyanobacterial Strains from Diverse Habitats.</title>
        <authorList>
            <person name="Zhu T."/>
            <person name="Hou S."/>
            <person name="Lu X."/>
            <person name="Hess W.R."/>
        </authorList>
    </citation>
    <scope>NUCLEOTIDE SEQUENCE [LARGE SCALE GENOMIC DNA]</scope>
    <source>
        <strain evidence="2 3">IAM M-71</strain>
    </source>
</reference>
<organism evidence="2 3">
    <name type="scientific">[Phormidium ambiguum] IAM M-71</name>
    <dbReference type="NCBI Taxonomy" id="454136"/>
    <lineage>
        <taxon>Bacteria</taxon>
        <taxon>Bacillati</taxon>
        <taxon>Cyanobacteriota</taxon>
        <taxon>Cyanophyceae</taxon>
        <taxon>Oscillatoriophycideae</taxon>
        <taxon>Aerosakkonematales</taxon>
        <taxon>Aerosakkonemataceae</taxon>
        <taxon>Floridanema</taxon>
    </lineage>
</organism>
<gene>
    <name evidence="2" type="ORF">NIES2119_18150</name>
    <name evidence="1" type="ORF">NIES2119_31875</name>
</gene>
<protein>
    <recommendedName>
        <fullName evidence="4">PRTRC system protein C</fullName>
    </recommendedName>
</protein>
<evidence type="ECO:0008006" key="4">
    <source>
        <dbReference type="Google" id="ProtNLM"/>
    </source>
</evidence>